<dbReference type="OrthoDB" id="11261at10239"/>
<reference evidence="2 3" key="1">
    <citation type="journal article" date="2011" name="J. Gen. Virol.">
        <title>Re-evaluation of the genome sequence of guinea pig cytomegalovirus.</title>
        <authorList>
            <person name="Kanai K."/>
            <person name="Yamada S."/>
            <person name="Yamamoto Y."/>
            <person name="Fukui Y."/>
            <person name="Kurane I."/>
            <person name="Inoue N."/>
        </authorList>
    </citation>
    <scope>NUCLEOTIDE SEQUENCE [LARGE SCALE GENOMIC DNA]</scope>
    <source>
        <strain evidence="2">22122</strain>
    </source>
</reference>
<dbReference type="GeneID" id="14536627"/>
<dbReference type="EMBL" id="KC503762">
    <property type="protein sequence ID" value="AGE11504.1"/>
    <property type="molecule type" value="Genomic_DNA"/>
</dbReference>
<gene>
    <name evidence="2" type="primary">GP28</name>
</gene>
<dbReference type="Proteomes" id="UP000132784">
    <property type="component" value="Segment"/>
</dbReference>
<proteinExistence type="predicted"/>
<dbReference type="RefSeq" id="YP_007417800.1">
    <property type="nucleotide sequence ID" value="NC_020231.1"/>
</dbReference>
<evidence type="ECO:0000313" key="1">
    <source>
        <dbReference type="EMBL" id="AGE11504.1"/>
    </source>
</evidence>
<evidence type="ECO:0000313" key="3">
    <source>
        <dbReference type="Proteomes" id="UP000102041"/>
    </source>
</evidence>
<name>E9RH42_GPCMV</name>
<dbReference type="KEGG" id="vg:14536627"/>
<sequence length="355" mass="40115">MTSAAVISRTRVDESYPSKNLLAMELVNTCPKKPGDGRWMSFDRFVTSHTGSMVPIGWPPGDRLVIGPNKDAVEFDIEEVEFGDYECVSPLFDIALVGTVRLEVFEPIAPRTFAILSSYGGRVYAFSTRTKLLYILDDEGIESLLQHGRGMRNVFELYDISPTTPYREATFFEFSCSPVLFDAMRHGITLPRIITFQVAHPRFTCESAHMLEGYFMFGDCHHLNLHQFYPGRLFECLNTAGYHVLGQGYRMAIVVVNRECEVFVLLQNAMLLKVANTIVGFIRDRLLNTAGVRKLVFKSGRAKNHICVGECVSFDCDVKYVLQDDGWFYDKLKTVTADLKDATHPKEITTLVISD</sequence>
<keyword evidence="4" id="KW-1185">Reference proteome</keyword>
<protein>
    <submittedName>
        <fullName evidence="1 2">GP28</fullName>
    </submittedName>
</protein>
<evidence type="ECO:0000313" key="2">
    <source>
        <dbReference type="EMBL" id="BAJ78494.1"/>
    </source>
</evidence>
<organismHost>
    <name type="scientific">Cavia porcellus</name>
    <name type="common">Guinea pig</name>
    <dbReference type="NCBI Taxonomy" id="10141"/>
</organismHost>
<organism evidence="2 3">
    <name type="scientific">Guinea pig cytomegalovirus (strain 22122)</name>
    <name type="common">GPCMV</name>
    <dbReference type="NCBI Taxonomy" id="103920"/>
    <lineage>
        <taxon>Viruses</taxon>
        <taxon>Duplodnaviria</taxon>
        <taxon>Heunggongvirae</taxon>
        <taxon>Peploviricota</taxon>
        <taxon>Herviviricetes</taxon>
        <taxon>Herpesvirales</taxon>
        <taxon>Orthoherpesviridae</taxon>
        <taxon>Betaherpesvirinae</taxon>
        <taxon>Quwivirus</taxon>
        <taxon>Quwivirus caviidbeta2</taxon>
    </lineage>
</organism>
<evidence type="ECO:0000313" key="4">
    <source>
        <dbReference type="Proteomes" id="UP000132784"/>
    </source>
</evidence>
<reference evidence="1 4" key="2">
    <citation type="journal article" date="2013" name="Genome Announc.">
        <title>Complete genome sequence of pathogenic Guinea pig cytomegalovirus from salivary gland homogenates of infected animals.</title>
        <authorList>
            <person name="Yang D."/>
            <person name="Tamburro K."/>
            <person name="Dittmer D."/>
            <person name="Cui X."/>
            <person name="McVoy M.A."/>
            <person name="Hernandez-Alvarado N."/>
            <person name="Schleiss M.R."/>
        </authorList>
    </citation>
    <scope>NUCLEOTIDE SEQUENCE [LARGE SCALE GENOMIC DNA]</scope>
    <source>
        <strain evidence="1">21222</strain>
    </source>
</reference>
<dbReference type="Proteomes" id="UP000102041">
    <property type="component" value="Segment"/>
</dbReference>
<accession>E9RH42</accession>
<dbReference type="EMBL" id="AB592928">
    <property type="protein sequence ID" value="BAJ78494.1"/>
    <property type="molecule type" value="Genomic_DNA"/>
</dbReference>